<dbReference type="Pfam" id="PF24175">
    <property type="entry name" value="SU10_adaptor"/>
    <property type="match status" value="1"/>
</dbReference>
<dbReference type="GeneID" id="7943938"/>
<dbReference type="KEGG" id="vg:7943938"/>
<protein>
    <submittedName>
        <fullName evidence="1">Uncharacterized protein</fullName>
    </submittedName>
</protein>
<sequence>MTDLDEFLTKVLPFAPGCPEPTAFEHIRATARDFCETTRLWRFDDTFQLGDDPNVMCTPQDAVIHEIERCDFNGKKLDPASLDWLDDRYPDWRSDTQLWTGQPQFFTQVCPDTVRVVPAPLEQGSVKVWLRLKPSEDCEQLPDFLFREHGTTISWGALGSILMLPNQTFSNPNMAVFFQGKFDNALGRKSKLQAAGQQRAPIRTKATFF</sequence>
<organism evidence="1 2">
    <name type="scientific">Burkholderia phage BcepIL02</name>
    <dbReference type="NCBI Taxonomy" id="2886898"/>
    <lineage>
        <taxon>Viruses</taxon>
        <taxon>Duplodnaviria</taxon>
        <taxon>Heunggongvirae</taxon>
        <taxon>Uroviricota</taxon>
        <taxon>Caudoviricetes</taxon>
        <taxon>Lessievirus</taxon>
        <taxon>Lessievirus bcepil02</taxon>
    </lineage>
</organism>
<name>C5IHP6_9CAUD</name>
<gene>
    <name evidence="1" type="ORF">BcepIL02_gp54</name>
</gene>
<dbReference type="Proteomes" id="UP000001481">
    <property type="component" value="Segment"/>
</dbReference>
<evidence type="ECO:0000313" key="1">
    <source>
        <dbReference type="EMBL" id="ACR15047.1"/>
    </source>
</evidence>
<dbReference type="EMBL" id="FJ937737">
    <property type="protein sequence ID" value="ACR15047.1"/>
    <property type="molecule type" value="Genomic_DNA"/>
</dbReference>
<reference evidence="1 2" key="1">
    <citation type="journal article" date="2011" name="J. Bacteriol.">
        <title>Genomes and Characterization of Phages Bcep22 and BcepIL02, Founders of a Novel Phage Type in Burkholderia cenocepacia.</title>
        <authorList>
            <person name="Gill J.J."/>
            <person name="Summer E.J."/>
            <person name="Russell W.K."/>
            <person name="Cologna S.M."/>
            <person name="Carlile T.M."/>
            <person name="Fuller A.C."/>
            <person name="Kitsopoulos K."/>
            <person name="Mebane L.M."/>
            <person name="Parkinson B.N."/>
            <person name="Sullivan D."/>
            <person name="Carmody L.A."/>
            <person name="Gonzalez C.F."/>
            <person name="Lipuma J.J."/>
            <person name="Young R."/>
        </authorList>
    </citation>
    <scope>NUCLEOTIDE SEQUENCE [LARGE SCALE GENOMIC DNA]</scope>
</reference>
<dbReference type="OrthoDB" id="8649at10239"/>
<keyword evidence="2" id="KW-1185">Reference proteome</keyword>
<accession>C5IHP6</accession>
<proteinExistence type="predicted"/>
<dbReference type="RefSeq" id="YP_002922726.1">
    <property type="nucleotide sequence ID" value="NC_012743.2"/>
</dbReference>
<evidence type="ECO:0000313" key="2">
    <source>
        <dbReference type="Proteomes" id="UP000001481"/>
    </source>
</evidence>
<dbReference type="InterPro" id="IPR056209">
    <property type="entry name" value="SU10_adaptor"/>
</dbReference>